<feature type="compositionally biased region" description="Basic and acidic residues" evidence="1">
    <location>
        <begin position="72"/>
        <end position="87"/>
    </location>
</feature>
<feature type="region of interest" description="Disordered" evidence="1">
    <location>
        <begin position="50"/>
        <end position="134"/>
    </location>
</feature>
<protein>
    <submittedName>
        <fullName evidence="2">Uncharacterized protein</fullName>
    </submittedName>
</protein>
<gene>
    <name evidence="2" type="ORF">EST38_g14089</name>
</gene>
<sequence>MSSQPQAPPSTTMRKYGHVSEASPVLPVTVFLPPLSTAFNHPLPELPTALEPEVVSHRSLPTSVPATPMDDTIDRIGRETDEEKDKYEDEDGDEDGDEDKDISDGHPVFQYRGNYSLPQSETSSMYTDGPTPSTASPPVITLGGGNEDGGGGHYVVNELRPVSSVSLVPNLSTPCPRVTSFESLSTDYVPFGYHDPTGAAASVRLASPFEHPPSTGYPAPVGASSSSERTTPVGMYPPVSRAPPLVPAYPAPVGSASSFGRTTPVGMYPPVSRATPLGPSAPSQPALSLGYSAPVGAASSFGHTTPVGMYPPVSRATPSHFEPTFSTPGRTTPVVRTKSKGPILNIFSLLTKNDSRDEAKIKEALQAPATKVKKHAKPQFKLKKLSPPLTPQTIGSFGNRLSDASFIPRNPQRRSASLPSSPERPPPPDLFYANPSAASSTLNPSLYHTSFHPRISTPPP</sequence>
<dbReference type="EMBL" id="SDEE01001621">
    <property type="protein sequence ID" value="RXW11767.1"/>
    <property type="molecule type" value="Genomic_DNA"/>
</dbReference>
<feature type="compositionally biased region" description="Polar residues" evidence="1">
    <location>
        <begin position="116"/>
        <end position="134"/>
    </location>
</feature>
<dbReference type="AlphaFoldDB" id="A0A4Q2CY69"/>
<comment type="caution">
    <text evidence="2">The sequence shown here is derived from an EMBL/GenBank/DDBJ whole genome shotgun (WGS) entry which is preliminary data.</text>
</comment>
<keyword evidence="3" id="KW-1185">Reference proteome</keyword>
<feature type="compositionally biased region" description="Acidic residues" evidence="1">
    <location>
        <begin position="88"/>
        <end position="101"/>
    </location>
</feature>
<dbReference type="STRING" id="2316362.A0A4Q2CY69"/>
<reference evidence="2 3" key="1">
    <citation type="submission" date="2019-01" db="EMBL/GenBank/DDBJ databases">
        <title>Draft genome sequence of Psathyrella aberdarensis IHI B618.</title>
        <authorList>
            <person name="Buettner E."/>
            <person name="Kellner H."/>
        </authorList>
    </citation>
    <scope>NUCLEOTIDE SEQUENCE [LARGE SCALE GENOMIC DNA]</scope>
    <source>
        <strain evidence="2 3">IHI B618</strain>
    </source>
</reference>
<feature type="region of interest" description="Disordered" evidence="1">
    <location>
        <begin position="369"/>
        <end position="437"/>
    </location>
</feature>
<organism evidence="2 3">
    <name type="scientific">Candolleomyces aberdarensis</name>
    <dbReference type="NCBI Taxonomy" id="2316362"/>
    <lineage>
        <taxon>Eukaryota</taxon>
        <taxon>Fungi</taxon>
        <taxon>Dikarya</taxon>
        <taxon>Basidiomycota</taxon>
        <taxon>Agaricomycotina</taxon>
        <taxon>Agaricomycetes</taxon>
        <taxon>Agaricomycetidae</taxon>
        <taxon>Agaricales</taxon>
        <taxon>Agaricineae</taxon>
        <taxon>Psathyrellaceae</taxon>
        <taxon>Candolleomyces</taxon>
    </lineage>
</organism>
<name>A0A4Q2CY69_9AGAR</name>
<evidence type="ECO:0000313" key="2">
    <source>
        <dbReference type="EMBL" id="RXW11767.1"/>
    </source>
</evidence>
<dbReference type="Proteomes" id="UP000290288">
    <property type="component" value="Unassembled WGS sequence"/>
</dbReference>
<evidence type="ECO:0000313" key="3">
    <source>
        <dbReference type="Proteomes" id="UP000290288"/>
    </source>
</evidence>
<proteinExistence type="predicted"/>
<accession>A0A4Q2CY69</accession>
<evidence type="ECO:0000256" key="1">
    <source>
        <dbReference type="SAM" id="MobiDB-lite"/>
    </source>
</evidence>
<feature type="compositionally biased region" description="Basic residues" evidence="1">
    <location>
        <begin position="371"/>
        <end position="384"/>
    </location>
</feature>